<dbReference type="AlphaFoldDB" id="A0A0A9F1D1"/>
<accession>A0A0A9F1D1</accession>
<organism evidence="1">
    <name type="scientific">Arundo donax</name>
    <name type="common">Giant reed</name>
    <name type="synonym">Donax arundinaceus</name>
    <dbReference type="NCBI Taxonomy" id="35708"/>
    <lineage>
        <taxon>Eukaryota</taxon>
        <taxon>Viridiplantae</taxon>
        <taxon>Streptophyta</taxon>
        <taxon>Embryophyta</taxon>
        <taxon>Tracheophyta</taxon>
        <taxon>Spermatophyta</taxon>
        <taxon>Magnoliopsida</taxon>
        <taxon>Liliopsida</taxon>
        <taxon>Poales</taxon>
        <taxon>Poaceae</taxon>
        <taxon>PACMAD clade</taxon>
        <taxon>Arundinoideae</taxon>
        <taxon>Arundineae</taxon>
        <taxon>Arundo</taxon>
    </lineage>
</organism>
<dbReference type="EMBL" id="GBRH01192872">
    <property type="protein sequence ID" value="JAE05024.1"/>
    <property type="molecule type" value="Transcribed_RNA"/>
</dbReference>
<reference evidence="1" key="1">
    <citation type="submission" date="2014-09" db="EMBL/GenBank/DDBJ databases">
        <authorList>
            <person name="Magalhaes I.L.F."/>
            <person name="Oliveira U."/>
            <person name="Santos F.R."/>
            <person name="Vidigal T.H.D.A."/>
            <person name="Brescovit A.D."/>
            <person name="Santos A.J."/>
        </authorList>
    </citation>
    <scope>NUCLEOTIDE SEQUENCE</scope>
    <source>
        <tissue evidence="1">Shoot tissue taken approximately 20 cm above the soil surface</tissue>
    </source>
</reference>
<protein>
    <submittedName>
        <fullName evidence="1">Protoporphyrinogen IX oxidase</fullName>
    </submittedName>
</protein>
<evidence type="ECO:0000313" key="1">
    <source>
        <dbReference type="EMBL" id="JAE05024.1"/>
    </source>
</evidence>
<sequence>MLLATYDGMVMITLLACTETTPSGVSYTNIYPLLSDFVMLVSFQESLTLLPKLDVMAFGSMARPFLKDATVCPFGFGRRESLGGLGFLPLS</sequence>
<proteinExistence type="predicted"/>
<reference evidence="1" key="2">
    <citation type="journal article" date="2015" name="Data Brief">
        <title>Shoot transcriptome of the giant reed, Arundo donax.</title>
        <authorList>
            <person name="Barrero R.A."/>
            <person name="Guerrero F.D."/>
            <person name="Moolhuijzen P."/>
            <person name="Goolsby J.A."/>
            <person name="Tidwell J."/>
            <person name="Bellgard S.E."/>
            <person name="Bellgard M.I."/>
        </authorList>
    </citation>
    <scope>NUCLEOTIDE SEQUENCE</scope>
    <source>
        <tissue evidence="1">Shoot tissue taken approximately 20 cm above the soil surface</tissue>
    </source>
</reference>
<name>A0A0A9F1D1_ARUDO</name>